<protein>
    <submittedName>
        <fullName evidence="10">Alanine/glycine:cation symporter family protein</fullName>
    </submittedName>
</protein>
<keyword evidence="9" id="KW-0732">Signal</keyword>
<proteinExistence type="inferred from homology"/>
<evidence type="ECO:0000256" key="2">
    <source>
        <dbReference type="ARBA" id="ARBA00009261"/>
    </source>
</evidence>
<dbReference type="PANTHER" id="PTHR30330">
    <property type="entry name" value="AGSS FAMILY TRANSPORTER, SODIUM-ALANINE"/>
    <property type="match status" value="1"/>
</dbReference>
<feature type="transmembrane region" description="Helical" evidence="8">
    <location>
        <begin position="471"/>
        <end position="491"/>
    </location>
</feature>
<evidence type="ECO:0000256" key="7">
    <source>
        <dbReference type="ARBA" id="ARBA00023136"/>
    </source>
</evidence>
<keyword evidence="6 8" id="KW-1133">Transmembrane helix</keyword>
<dbReference type="RefSeq" id="WP_379707809.1">
    <property type="nucleotide sequence ID" value="NZ_JBHTBS010000001.1"/>
</dbReference>
<evidence type="ECO:0000256" key="8">
    <source>
        <dbReference type="RuleBase" id="RU363064"/>
    </source>
</evidence>
<keyword evidence="11" id="KW-1185">Reference proteome</keyword>
<feature type="transmembrane region" description="Helical" evidence="8">
    <location>
        <begin position="437"/>
        <end position="459"/>
    </location>
</feature>
<evidence type="ECO:0000256" key="1">
    <source>
        <dbReference type="ARBA" id="ARBA00004651"/>
    </source>
</evidence>
<dbReference type="EMBL" id="JBHTBS010000001">
    <property type="protein sequence ID" value="MFC7335571.1"/>
    <property type="molecule type" value="Genomic_DNA"/>
</dbReference>
<comment type="subcellular location">
    <subcellularLocation>
        <location evidence="1 8">Cell membrane</location>
        <topology evidence="1 8">Multi-pass membrane protein</topology>
    </subcellularLocation>
</comment>
<dbReference type="Proteomes" id="UP001596472">
    <property type="component" value="Unassembled WGS sequence"/>
</dbReference>
<feature type="transmembrane region" description="Helical" evidence="8">
    <location>
        <begin position="124"/>
        <end position="147"/>
    </location>
</feature>
<dbReference type="InterPro" id="IPR001463">
    <property type="entry name" value="Na/Ala_symport"/>
</dbReference>
<keyword evidence="4 8" id="KW-1003">Cell membrane</keyword>
<keyword evidence="8" id="KW-0769">Symport</keyword>
<comment type="similarity">
    <text evidence="2 8">Belongs to the alanine or glycine:cation symporter (AGCS) (TC 2.A.25) family.</text>
</comment>
<name>A0ABW2L327_9BACT</name>
<gene>
    <name evidence="10" type="ORF">ACFQY0_00160</name>
</gene>
<feature type="transmembrane region" description="Helical" evidence="8">
    <location>
        <begin position="249"/>
        <end position="270"/>
    </location>
</feature>
<dbReference type="PRINTS" id="PR00175">
    <property type="entry name" value="NAALASMPORT"/>
</dbReference>
<feature type="transmembrane region" description="Helical" evidence="8">
    <location>
        <begin position="282"/>
        <end position="305"/>
    </location>
</feature>
<keyword evidence="5 8" id="KW-0812">Transmembrane</keyword>
<evidence type="ECO:0000256" key="4">
    <source>
        <dbReference type="ARBA" id="ARBA00022475"/>
    </source>
</evidence>
<keyword evidence="7 8" id="KW-0472">Membrane</keyword>
<feature type="transmembrane region" description="Helical" evidence="8">
    <location>
        <begin position="73"/>
        <end position="94"/>
    </location>
</feature>
<feature type="transmembrane region" description="Helical" evidence="8">
    <location>
        <begin position="366"/>
        <end position="393"/>
    </location>
</feature>
<feature type="transmembrane region" description="Helical" evidence="8">
    <location>
        <begin position="503"/>
        <end position="522"/>
    </location>
</feature>
<dbReference type="NCBIfam" id="TIGR00835">
    <property type="entry name" value="agcS"/>
    <property type="match status" value="1"/>
</dbReference>
<evidence type="ECO:0000256" key="5">
    <source>
        <dbReference type="ARBA" id="ARBA00022692"/>
    </source>
</evidence>
<evidence type="ECO:0000256" key="9">
    <source>
        <dbReference type="SAM" id="SignalP"/>
    </source>
</evidence>
<evidence type="ECO:0000256" key="3">
    <source>
        <dbReference type="ARBA" id="ARBA00022448"/>
    </source>
</evidence>
<organism evidence="10 11">
    <name type="scientific">Haloferula chungangensis</name>
    <dbReference type="NCBI Taxonomy" id="1048331"/>
    <lineage>
        <taxon>Bacteria</taxon>
        <taxon>Pseudomonadati</taxon>
        <taxon>Verrucomicrobiota</taxon>
        <taxon>Verrucomicrobiia</taxon>
        <taxon>Verrucomicrobiales</taxon>
        <taxon>Verrucomicrobiaceae</taxon>
        <taxon>Haloferula</taxon>
    </lineage>
</organism>
<feature type="signal peptide" evidence="9">
    <location>
        <begin position="1"/>
        <end position="28"/>
    </location>
</feature>
<dbReference type="PANTHER" id="PTHR30330:SF3">
    <property type="entry name" value="TRANSCRIPTIONAL REGULATOR, LRP FAMILY"/>
    <property type="match status" value="1"/>
</dbReference>
<reference evidence="11" key="1">
    <citation type="journal article" date="2019" name="Int. J. Syst. Evol. Microbiol.">
        <title>The Global Catalogue of Microorganisms (GCM) 10K type strain sequencing project: providing services to taxonomists for standard genome sequencing and annotation.</title>
        <authorList>
            <consortium name="The Broad Institute Genomics Platform"/>
            <consortium name="The Broad Institute Genome Sequencing Center for Infectious Disease"/>
            <person name="Wu L."/>
            <person name="Ma J."/>
        </authorList>
    </citation>
    <scope>NUCLEOTIDE SEQUENCE [LARGE SCALE GENOMIC DNA]</scope>
    <source>
        <strain evidence="11">CGMCC 4.1467</strain>
    </source>
</reference>
<evidence type="ECO:0000313" key="10">
    <source>
        <dbReference type="EMBL" id="MFC7335571.1"/>
    </source>
</evidence>
<feature type="transmembrane region" description="Helical" evidence="8">
    <location>
        <begin position="206"/>
        <end position="229"/>
    </location>
</feature>
<keyword evidence="3 8" id="KW-0813">Transport</keyword>
<comment type="caution">
    <text evidence="10">The sequence shown here is derived from an EMBL/GenBank/DDBJ whole genome shotgun (WGS) entry which is preliminary data.</text>
</comment>
<evidence type="ECO:0000313" key="11">
    <source>
        <dbReference type="Proteomes" id="UP001596472"/>
    </source>
</evidence>
<accession>A0ABW2L327</accession>
<sequence length="556" mass="58718">MTGRLLSRLGFLLPALLIFLAVSVPLLAAEDPGSAEVAVEKSIDEQLDQGFGSATGWFVGGIFSSVRIAGYDVLWVVLWLALAGVVTTIAFRFINIRAFPLAVRTVRGKYSSESDPGEITHFQALTAAVSGTVGLGNIAGVAIGIAIAGPGVAFWLFLSGFLGMATKFAECTLGVKYRTIDKEGRIHGGAMQYLSKGFAELGMKPVGVVLAVLFAIFCVFASFGGGNVFQINQATAQLLNVTGGEQSFFYGRQWIFGVIIAVITGLVIIGGIKGIAKVTSKLVPVMCVVYLVSALIVLIVNAGHIPEAISEIISEAFKPRAAVTGGFLAAFIWGMRRATFSNEAGIGSAPIAHAAAKTRMPASEGVVALLEPFIDTVVVCTMTSLVIVTSMYFEGDSGAFTVNGQAFELGAASNNGTAFGIGLTSAAFETVSDGFKYMLFACVLLFAFSTLITWSYYGLQAWQFLFGQNKVVELIYKVIFCLIIVAGASASMSNAIDFSDASLFAMSIPNLIGVYVLMPVVFRELNKYIAYTKKVDAGKSQDEALAEVEKIDGGGA</sequence>
<evidence type="ECO:0000256" key="6">
    <source>
        <dbReference type="ARBA" id="ARBA00022989"/>
    </source>
</evidence>
<dbReference type="Pfam" id="PF01235">
    <property type="entry name" value="Na_Ala_symp"/>
    <property type="match status" value="1"/>
</dbReference>
<feature type="chain" id="PRO_5046086321" evidence="9">
    <location>
        <begin position="29"/>
        <end position="556"/>
    </location>
</feature>